<dbReference type="EMBL" id="CAXDID020000279">
    <property type="protein sequence ID" value="CAL6069633.1"/>
    <property type="molecule type" value="Genomic_DNA"/>
</dbReference>
<accession>A0AA86UPZ9</accession>
<feature type="compositionally biased region" description="Polar residues" evidence="1">
    <location>
        <begin position="93"/>
        <end position="104"/>
    </location>
</feature>
<dbReference type="EMBL" id="CATOUU010001012">
    <property type="protein sequence ID" value="CAI9967090.1"/>
    <property type="molecule type" value="Genomic_DNA"/>
</dbReference>
<name>A0AA86UPZ9_9EUKA</name>
<reference evidence="2" key="1">
    <citation type="submission" date="2023-06" db="EMBL/GenBank/DDBJ databases">
        <authorList>
            <person name="Kurt Z."/>
        </authorList>
    </citation>
    <scope>NUCLEOTIDE SEQUENCE</scope>
</reference>
<reference evidence="3 4" key="2">
    <citation type="submission" date="2024-07" db="EMBL/GenBank/DDBJ databases">
        <authorList>
            <person name="Akdeniz Z."/>
        </authorList>
    </citation>
    <scope>NUCLEOTIDE SEQUENCE [LARGE SCALE GENOMIC DNA]</scope>
</reference>
<comment type="caution">
    <text evidence="2">The sequence shown here is derived from an EMBL/GenBank/DDBJ whole genome shotgun (WGS) entry which is preliminary data.</text>
</comment>
<organism evidence="2">
    <name type="scientific">Hexamita inflata</name>
    <dbReference type="NCBI Taxonomy" id="28002"/>
    <lineage>
        <taxon>Eukaryota</taxon>
        <taxon>Metamonada</taxon>
        <taxon>Diplomonadida</taxon>
        <taxon>Hexamitidae</taxon>
        <taxon>Hexamitinae</taxon>
        <taxon>Hexamita</taxon>
    </lineage>
</organism>
<dbReference type="AlphaFoldDB" id="A0AA86UPZ9"/>
<evidence type="ECO:0000313" key="3">
    <source>
        <dbReference type="EMBL" id="CAL6069633.1"/>
    </source>
</evidence>
<proteinExistence type="predicted"/>
<keyword evidence="4" id="KW-1185">Reference proteome</keyword>
<evidence type="ECO:0000313" key="4">
    <source>
        <dbReference type="Proteomes" id="UP001642409"/>
    </source>
</evidence>
<feature type="region of interest" description="Disordered" evidence="1">
    <location>
        <begin position="91"/>
        <end position="120"/>
    </location>
</feature>
<dbReference type="Proteomes" id="UP001642409">
    <property type="component" value="Unassembled WGS sequence"/>
</dbReference>
<evidence type="ECO:0000256" key="1">
    <source>
        <dbReference type="SAM" id="MobiDB-lite"/>
    </source>
</evidence>
<evidence type="ECO:0000313" key="2">
    <source>
        <dbReference type="EMBL" id="CAI9967090.1"/>
    </source>
</evidence>
<sequence>MTPDQVHLICTRLRISDQRVITFYETHSSSISSLVALEFSLSGNAVRRKTQLSDQHPSAKPQGSIYFLDSFGVFQSTVRGIVSPNIRLPLRTTKGQMSDKSSSAVEPATRARHQTSPKTR</sequence>
<gene>
    <name evidence="3" type="ORF">HINF_LOCUS54069</name>
    <name evidence="2" type="ORF">HINF_LOCUS54735</name>
</gene>
<feature type="compositionally biased region" description="Basic residues" evidence="1">
    <location>
        <begin position="110"/>
        <end position="120"/>
    </location>
</feature>
<protein>
    <submittedName>
        <fullName evidence="3">Hypothetical_protein</fullName>
    </submittedName>
</protein>